<evidence type="ECO:0000256" key="2">
    <source>
        <dbReference type="SAM" id="MobiDB-lite"/>
    </source>
</evidence>
<dbReference type="GO" id="GO:0051082">
    <property type="term" value="F:unfolded protein binding"/>
    <property type="evidence" value="ECO:0007669"/>
    <property type="project" value="TreeGrafter"/>
</dbReference>
<feature type="compositionally biased region" description="Basic and acidic residues" evidence="2">
    <location>
        <begin position="138"/>
        <end position="173"/>
    </location>
</feature>
<dbReference type="GO" id="GO:0070072">
    <property type="term" value="P:vacuolar proton-transporting V-type ATPase complex assembly"/>
    <property type="evidence" value="ECO:0007669"/>
    <property type="project" value="InterPro"/>
</dbReference>
<sequence length="228" mass="25565">MADVQNLFVDGAEVAARRDKDGLLDLLDARLEHYLHTLHEYQEVMQQLSNELSSGYISLAQANFHNSSSAIRYGQDCYDERMQALRKVHISEHGCTISDRPHFSIYSPSTATTQDADPDSPTNSSEQANEAQGPNLPKPKEHDADPTPDTDRQSTQDPEKEKEETTSKEKPADPLRWFGILVPPALRTAQSTFVSAVEGPVPQLATILRDLRTQEIEIGRVRKQIKKM</sequence>
<feature type="region of interest" description="Disordered" evidence="2">
    <location>
        <begin position="99"/>
        <end position="176"/>
    </location>
</feature>
<dbReference type="PANTHER" id="PTHR31996:SF2">
    <property type="entry name" value="COILED-COIL DOMAIN-CONTAINING PROTEIN 115"/>
    <property type="match status" value="1"/>
</dbReference>
<dbReference type="AlphaFoldDB" id="A0AAD4FCF0"/>
<comment type="caution">
    <text evidence="3">The sequence shown here is derived from an EMBL/GenBank/DDBJ whole genome shotgun (WGS) entry which is preliminary data.</text>
</comment>
<name>A0AAD4FCF0_9PLEO</name>
<dbReference type="Proteomes" id="UP001199106">
    <property type="component" value="Unassembled WGS sequence"/>
</dbReference>
<accession>A0AAD4FCF0</accession>
<reference evidence="3" key="1">
    <citation type="submission" date="2021-07" db="EMBL/GenBank/DDBJ databases">
        <title>Genome Resource of American Ginseng Black Spot Pathogen Alternaria panax.</title>
        <authorList>
            <person name="Qiu C."/>
            <person name="Wang W."/>
            <person name="Liu Z."/>
        </authorList>
    </citation>
    <scope>NUCLEOTIDE SEQUENCE</scope>
    <source>
        <strain evidence="3">BNCC115425</strain>
    </source>
</reference>
<evidence type="ECO:0000256" key="1">
    <source>
        <dbReference type="ARBA" id="ARBA00093634"/>
    </source>
</evidence>
<keyword evidence="4" id="KW-1185">Reference proteome</keyword>
<dbReference type="GO" id="GO:1990871">
    <property type="term" value="C:Vma12-Vma22 assembly complex"/>
    <property type="evidence" value="ECO:0007669"/>
    <property type="project" value="TreeGrafter"/>
</dbReference>
<gene>
    <name evidence="3" type="ORF">G6011_05755</name>
</gene>
<dbReference type="Pfam" id="PF21730">
    <property type="entry name" value="Vma22_CCDC115"/>
    <property type="match status" value="1"/>
</dbReference>
<proteinExistence type="predicted"/>
<evidence type="ECO:0000313" key="3">
    <source>
        <dbReference type="EMBL" id="KAG9187884.1"/>
    </source>
</evidence>
<organism evidence="3 4">
    <name type="scientific">Alternaria panax</name>
    <dbReference type="NCBI Taxonomy" id="48097"/>
    <lineage>
        <taxon>Eukaryota</taxon>
        <taxon>Fungi</taxon>
        <taxon>Dikarya</taxon>
        <taxon>Ascomycota</taxon>
        <taxon>Pezizomycotina</taxon>
        <taxon>Dothideomycetes</taxon>
        <taxon>Pleosporomycetidae</taxon>
        <taxon>Pleosporales</taxon>
        <taxon>Pleosporineae</taxon>
        <taxon>Pleosporaceae</taxon>
        <taxon>Alternaria</taxon>
        <taxon>Alternaria sect. Panax</taxon>
    </lineage>
</organism>
<protein>
    <recommendedName>
        <fullName evidence="1">Vacuolar ATPase assembly protein VMA22</fullName>
    </recommendedName>
</protein>
<dbReference type="EMBL" id="JAANER010000007">
    <property type="protein sequence ID" value="KAG9187884.1"/>
    <property type="molecule type" value="Genomic_DNA"/>
</dbReference>
<dbReference type="InterPro" id="IPR040357">
    <property type="entry name" value="Vma22/CCDC115"/>
</dbReference>
<evidence type="ECO:0000313" key="4">
    <source>
        <dbReference type="Proteomes" id="UP001199106"/>
    </source>
</evidence>
<feature type="compositionally biased region" description="Polar residues" evidence="2">
    <location>
        <begin position="106"/>
        <end position="132"/>
    </location>
</feature>
<dbReference type="PANTHER" id="PTHR31996">
    <property type="entry name" value="COILED-COIL DOMAIN-CONTAINING PROTEIN 115"/>
    <property type="match status" value="1"/>
</dbReference>